<reference evidence="1 2" key="1">
    <citation type="submission" date="2020-08" db="EMBL/GenBank/DDBJ databases">
        <title>Lysobacter sp. II4 sp. nov., isolated from soil.</title>
        <authorList>
            <person name="Woo C.Y."/>
            <person name="Kim J."/>
        </authorList>
    </citation>
    <scope>NUCLEOTIDE SEQUENCE [LARGE SCALE GENOMIC DNA]</scope>
    <source>
        <strain evidence="1 2">II4</strain>
    </source>
</reference>
<dbReference type="Gene3D" id="3.90.550.10">
    <property type="entry name" value="Spore Coat Polysaccharide Biosynthesis Protein SpsA, Chain A"/>
    <property type="match status" value="1"/>
</dbReference>
<evidence type="ECO:0000313" key="1">
    <source>
        <dbReference type="EMBL" id="QNP41361.1"/>
    </source>
</evidence>
<organism evidence="1 2">
    <name type="scientific">Agrilutibacter terrestris</name>
    <dbReference type="NCBI Taxonomy" id="2865112"/>
    <lineage>
        <taxon>Bacteria</taxon>
        <taxon>Pseudomonadati</taxon>
        <taxon>Pseudomonadota</taxon>
        <taxon>Gammaproteobacteria</taxon>
        <taxon>Lysobacterales</taxon>
        <taxon>Lysobacteraceae</taxon>
        <taxon>Agrilutibacter</taxon>
    </lineage>
</organism>
<dbReference type="SUPFAM" id="SSF53448">
    <property type="entry name" value="Nucleotide-diphospho-sugar transferases"/>
    <property type="match status" value="1"/>
</dbReference>
<dbReference type="Proteomes" id="UP000516018">
    <property type="component" value="Chromosome"/>
</dbReference>
<dbReference type="RefSeq" id="WP_187712797.1">
    <property type="nucleotide sequence ID" value="NZ_CP060820.1"/>
</dbReference>
<dbReference type="AlphaFoldDB" id="A0A7H0FZ95"/>
<gene>
    <name evidence="1" type="ORF">H8B22_03830</name>
</gene>
<dbReference type="InterPro" id="IPR029044">
    <property type="entry name" value="Nucleotide-diphossugar_trans"/>
</dbReference>
<name>A0A7H0FZ95_9GAMM</name>
<sequence length="245" mass="27997">MAIRQVVCMKWGDKFAANDVNRLHRMVRNHVAGELRMVCFTDDARGIDAAVECRPLPAVPVVGDRSDRGWRKLGLFGPEPAALLQGDVLYLDLDIAVAQPLDPFFDCPGEFLIIKDFKPLRYRHRFSGNSSVVRFRAGAHQGLVAELQQRGARIRDDFRDEQEFVSDYMRRHGVLRYWPAGWCASFKHDCVRPLPLGLWQPPRLPDGTKVVVFHGRPKPDEAIAGIGSKWYRPLLPAPWLRRYLD</sequence>
<proteinExistence type="predicted"/>
<protein>
    <submittedName>
        <fullName evidence="1">Glycosyltransferase</fullName>
    </submittedName>
</protein>
<dbReference type="KEGG" id="lsx:H8B22_03830"/>
<dbReference type="EMBL" id="CP060820">
    <property type="protein sequence ID" value="QNP41361.1"/>
    <property type="molecule type" value="Genomic_DNA"/>
</dbReference>
<keyword evidence="1" id="KW-0808">Transferase</keyword>
<evidence type="ECO:0000313" key="2">
    <source>
        <dbReference type="Proteomes" id="UP000516018"/>
    </source>
</evidence>
<dbReference type="GO" id="GO:0016740">
    <property type="term" value="F:transferase activity"/>
    <property type="evidence" value="ECO:0007669"/>
    <property type="project" value="UniProtKB-KW"/>
</dbReference>
<keyword evidence="2" id="KW-1185">Reference proteome</keyword>
<accession>A0A7H0FZ95</accession>